<dbReference type="PANTHER" id="PTHR15837:SF5">
    <property type="entry name" value="NYN DOMAIN-CONTAINING PROTEIN"/>
    <property type="match status" value="1"/>
</dbReference>
<dbReference type="AlphaFoldDB" id="A0AAJ0BYE0"/>
<proteinExistence type="predicted"/>
<comment type="caution">
    <text evidence="2">The sequence shown here is derived from an EMBL/GenBank/DDBJ whole genome shotgun (WGS) entry which is preliminary data.</text>
</comment>
<dbReference type="Proteomes" id="UP001244011">
    <property type="component" value="Unassembled WGS sequence"/>
</dbReference>
<dbReference type="Gene3D" id="3.40.50.1010">
    <property type="entry name" value="5'-nuclease"/>
    <property type="match status" value="1"/>
</dbReference>
<name>A0AAJ0BYE0_9PEZI</name>
<evidence type="ECO:0008006" key="4">
    <source>
        <dbReference type="Google" id="ProtNLM"/>
    </source>
</evidence>
<evidence type="ECO:0000313" key="3">
    <source>
        <dbReference type="Proteomes" id="UP001244011"/>
    </source>
</evidence>
<evidence type="ECO:0000313" key="2">
    <source>
        <dbReference type="EMBL" id="KAK1766561.1"/>
    </source>
</evidence>
<organism evidence="2 3">
    <name type="scientific">Phialemonium atrogriseum</name>
    <dbReference type="NCBI Taxonomy" id="1093897"/>
    <lineage>
        <taxon>Eukaryota</taxon>
        <taxon>Fungi</taxon>
        <taxon>Dikarya</taxon>
        <taxon>Ascomycota</taxon>
        <taxon>Pezizomycotina</taxon>
        <taxon>Sordariomycetes</taxon>
        <taxon>Sordariomycetidae</taxon>
        <taxon>Cephalothecales</taxon>
        <taxon>Cephalothecaceae</taxon>
        <taxon>Phialemonium</taxon>
    </lineage>
</organism>
<gene>
    <name evidence="2" type="ORF">QBC33DRAFT_104817</name>
</gene>
<dbReference type="GO" id="GO:0005085">
    <property type="term" value="F:guanyl-nucleotide exchange factor activity"/>
    <property type="evidence" value="ECO:0007669"/>
    <property type="project" value="TreeGrafter"/>
</dbReference>
<dbReference type="CDD" id="cd18724">
    <property type="entry name" value="PIN_LabA-like"/>
    <property type="match status" value="1"/>
</dbReference>
<keyword evidence="3" id="KW-1185">Reference proteome</keyword>
<sequence>MATATMTAVSVSKPPSPHLGNFREIFDAFLKLQTDPEFKFELERKLSAEEKAKEKAKIKGLVKNELLQTPGSRVKGRRSPRMTEACRLLHDGAIDEFVPNPPQASADAADAGNNVTLAQARGATLSPIDIGKAVVFDSPSNGSVSTLNSVFLGSLHYSTTATTPPGSADKTGTATPTNIIFDTSTSSVGIPNDNGAALPAPSTGTGSHPGYNVAGVDNGNYVATSRVVASNYGAAPSPRSENPFYFPLVPWSTLRFRVDLLKTQPYKDVKLYAILNRDNQEGVVPHYMASKEDKTKVMKYKLAPTLEADQALKERLPAASKPIHVFVDLSNITIGFYDCLKLKHGIPVTRKMKAPPFSFEHLSLLLERGRPAEKKIVAGSLINTYNRRWPEYMQEAKELGYEMNILQRVPKATPSPTERKTRRGGNGETGWTTSGAESSGEEVFIGQLKQGEQGVDELLHLKMLQSALDSEPGTVVLATGDAAEAEYSDGFKKNVERLLQNGWNVEIVGWSKGISSAWRDPTFVKTWGDRVRLVELDLFTEELFAAWFGAPGY</sequence>
<dbReference type="RefSeq" id="XP_060282774.1">
    <property type="nucleotide sequence ID" value="XM_060421870.1"/>
</dbReference>
<evidence type="ECO:0000256" key="1">
    <source>
        <dbReference type="SAM" id="MobiDB-lite"/>
    </source>
</evidence>
<dbReference type="InterPro" id="IPR007681">
    <property type="entry name" value="Mog1"/>
</dbReference>
<dbReference type="GeneID" id="85305057"/>
<accession>A0AAJ0BYE0</accession>
<reference evidence="2" key="1">
    <citation type="submission" date="2023-06" db="EMBL/GenBank/DDBJ databases">
        <title>Genome-scale phylogeny and comparative genomics of the fungal order Sordariales.</title>
        <authorList>
            <consortium name="Lawrence Berkeley National Laboratory"/>
            <person name="Hensen N."/>
            <person name="Bonometti L."/>
            <person name="Westerberg I."/>
            <person name="Brannstrom I.O."/>
            <person name="Guillou S."/>
            <person name="Cros-Aarteil S."/>
            <person name="Calhoun S."/>
            <person name="Haridas S."/>
            <person name="Kuo A."/>
            <person name="Mondo S."/>
            <person name="Pangilinan J."/>
            <person name="Riley R."/>
            <person name="Labutti K."/>
            <person name="Andreopoulos B."/>
            <person name="Lipzen A."/>
            <person name="Chen C."/>
            <person name="Yanf M."/>
            <person name="Daum C."/>
            <person name="Ng V."/>
            <person name="Clum A."/>
            <person name="Steindorff A."/>
            <person name="Ohm R."/>
            <person name="Martin F."/>
            <person name="Silar P."/>
            <person name="Natvig D."/>
            <person name="Lalanne C."/>
            <person name="Gautier V."/>
            <person name="Ament-Velasquez S.L."/>
            <person name="Kruys A."/>
            <person name="Hutchinson M.I."/>
            <person name="Powell A.J."/>
            <person name="Barry K."/>
            <person name="Miller A.N."/>
            <person name="Grigoriev I.V."/>
            <person name="Debuchy R."/>
            <person name="Gladieux P."/>
            <person name="Thoren M.H."/>
            <person name="Johannesson H."/>
        </authorList>
    </citation>
    <scope>NUCLEOTIDE SEQUENCE</scope>
    <source>
        <strain evidence="2">8032-3</strain>
    </source>
</reference>
<dbReference type="PANTHER" id="PTHR15837">
    <property type="entry name" value="RAN GUANINE NUCLEOTIDE RELEASE FACTOR"/>
    <property type="match status" value="1"/>
</dbReference>
<feature type="region of interest" description="Disordered" evidence="1">
    <location>
        <begin position="409"/>
        <end position="440"/>
    </location>
</feature>
<dbReference type="GO" id="GO:0006606">
    <property type="term" value="P:protein import into nucleus"/>
    <property type="evidence" value="ECO:0007669"/>
    <property type="project" value="TreeGrafter"/>
</dbReference>
<dbReference type="GO" id="GO:0005634">
    <property type="term" value="C:nucleus"/>
    <property type="evidence" value="ECO:0007669"/>
    <property type="project" value="TreeGrafter"/>
</dbReference>
<dbReference type="GO" id="GO:0031267">
    <property type="term" value="F:small GTPase binding"/>
    <property type="evidence" value="ECO:0007669"/>
    <property type="project" value="TreeGrafter"/>
</dbReference>
<dbReference type="EMBL" id="MU839011">
    <property type="protein sequence ID" value="KAK1766561.1"/>
    <property type="molecule type" value="Genomic_DNA"/>
</dbReference>
<protein>
    <recommendedName>
        <fullName evidence="4">NYN domain-containing protein</fullName>
    </recommendedName>
</protein>